<gene>
    <name evidence="7" type="ORF">HNR02_005034</name>
</gene>
<evidence type="ECO:0000259" key="6">
    <source>
        <dbReference type="Pfam" id="PF00528"/>
    </source>
</evidence>
<dbReference type="GO" id="GO:0055085">
    <property type="term" value="P:transmembrane transport"/>
    <property type="evidence" value="ECO:0007669"/>
    <property type="project" value="InterPro"/>
</dbReference>
<evidence type="ECO:0000256" key="5">
    <source>
        <dbReference type="SAM" id="Phobius"/>
    </source>
</evidence>
<reference evidence="7 8" key="1">
    <citation type="submission" date="2020-07" db="EMBL/GenBank/DDBJ databases">
        <title>Sequencing the genomes of 1000 actinobacteria strains.</title>
        <authorList>
            <person name="Klenk H.-P."/>
        </authorList>
    </citation>
    <scope>NUCLEOTIDE SEQUENCE [LARGE SCALE GENOMIC DNA]</scope>
    <source>
        <strain evidence="7 8">DSM 104006</strain>
    </source>
</reference>
<protein>
    <submittedName>
        <fullName evidence="7">ABC-type nitrate/sulfonate/bicarbonate transport system permease component</fullName>
    </submittedName>
</protein>
<keyword evidence="2 5" id="KW-0812">Transmembrane</keyword>
<evidence type="ECO:0000256" key="4">
    <source>
        <dbReference type="ARBA" id="ARBA00023136"/>
    </source>
</evidence>
<keyword evidence="4 5" id="KW-0472">Membrane</keyword>
<dbReference type="EMBL" id="JACCFK010000001">
    <property type="protein sequence ID" value="NYI91711.1"/>
    <property type="molecule type" value="Genomic_DNA"/>
</dbReference>
<dbReference type="InterPro" id="IPR000515">
    <property type="entry name" value="MetI-like"/>
</dbReference>
<evidence type="ECO:0000313" key="8">
    <source>
        <dbReference type="Proteomes" id="UP000549616"/>
    </source>
</evidence>
<dbReference type="RefSeq" id="WP_312861126.1">
    <property type="nucleotide sequence ID" value="NZ_JACCFK010000001.1"/>
</dbReference>
<comment type="subcellular location">
    <subcellularLocation>
        <location evidence="1">Membrane</location>
        <topology evidence="1">Multi-pass membrane protein</topology>
    </subcellularLocation>
</comment>
<keyword evidence="8" id="KW-1185">Reference proteome</keyword>
<feature type="domain" description="ABC transmembrane type-1" evidence="6">
    <location>
        <begin position="22"/>
        <end position="102"/>
    </location>
</feature>
<dbReference type="AlphaFoldDB" id="A0A853BAK6"/>
<feature type="transmembrane region" description="Helical" evidence="5">
    <location>
        <begin position="73"/>
        <end position="94"/>
    </location>
</feature>
<accession>A0A853BAK6</accession>
<dbReference type="Proteomes" id="UP000549616">
    <property type="component" value="Unassembled WGS sequence"/>
</dbReference>
<dbReference type="SUPFAM" id="SSF161098">
    <property type="entry name" value="MetI-like"/>
    <property type="match status" value="1"/>
</dbReference>
<name>A0A853BAK6_9PSEU</name>
<evidence type="ECO:0000256" key="3">
    <source>
        <dbReference type="ARBA" id="ARBA00022989"/>
    </source>
</evidence>
<evidence type="ECO:0000256" key="1">
    <source>
        <dbReference type="ARBA" id="ARBA00004141"/>
    </source>
</evidence>
<evidence type="ECO:0000256" key="2">
    <source>
        <dbReference type="ARBA" id="ARBA00022692"/>
    </source>
</evidence>
<organism evidence="7 8">
    <name type="scientific">Amycolatopsis endophytica</name>
    <dbReference type="NCBI Taxonomy" id="860233"/>
    <lineage>
        <taxon>Bacteria</taxon>
        <taxon>Bacillati</taxon>
        <taxon>Actinomycetota</taxon>
        <taxon>Actinomycetes</taxon>
        <taxon>Pseudonocardiales</taxon>
        <taxon>Pseudonocardiaceae</taxon>
        <taxon>Amycolatopsis</taxon>
    </lineage>
</organism>
<dbReference type="Pfam" id="PF00528">
    <property type="entry name" value="BPD_transp_1"/>
    <property type="match status" value="1"/>
</dbReference>
<evidence type="ECO:0000313" key="7">
    <source>
        <dbReference type="EMBL" id="NYI91711.1"/>
    </source>
</evidence>
<sequence length="104" mass="11237">MREVDHPAAARAVADGRPRFGRIPGAVPGILNAARISIPLALFGALVAESLVTRTGISHAMTIATTTFDYTRLWADVVAVTVTVIVLYEIVALLHERARRRFSA</sequence>
<comment type="caution">
    <text evidence="7">The sequence shown here is derived from an EMBL/GenBank/DDBJ whole genome shotgun (WGS) entry which is preliminary data.</text>
</comment>
<dbReference type="GO" id="GO:0016020">
    <property type="term" value="C:membrane"/>
    <property type="evidence" value="ECO:0007669"/>
    <property type="project" value="UniProtKB-SubCell"/>
</dbReference>
<dbReference type="InterPro" id="IPR035906">
    <property type="entry name" value="MetI-like_sf"/>
</dbReference>
<keyword evidence="3 5" id="KW-1133">Transmembrane helix</keyword>
<proteinExistence type="predicted"/>